<evidence type="ECO:0000256" key="2">
    <source>
        <dbReference type="SAM" id="Phobius"/>
    </source>
</evidence>
<keyword evidence="2" id="KW-1133">Transmembrane helix</keyword>
<dbReference type="Gene3D" id="1.25.40.10">
    <property type="entry name" value="Tetratricopeptide repeat domain"/>
    <property type="match status" value="1"/>
</dbReference>
<evidence type="ECO:0000313" key="4">
    <source>
        <dbReference type="Proteomes" id="UP001176960"/>
    </source>
</evidence>
<feature type="transmembrane region" description="Helical" evidence="2">
    <location>
        <begin position="96"/>
        <end position="113"/>
    </location>
</feature>
<reference evidence="3" key="1">
    <citation type="submission" date="2023-03" db="EMBL/GenBank/DDBJ databases">
        <authorList>
            <person name="Cleenwerck I."/>
        </authorList>
    </citation>
    <scope>NUCLEOTIDE SEQUENCE</scope>
    <source>
        <strain evidence="3">LMG 32879</strain>
    </source>
</reference>
<dbReference type="GO" id="GO:0017004">
    <property type="term" value="P:cytochrome complex assembly"/>
    <property type="evidence" value="ECO:0007669"/>
    <property type="project" value="UniProtKB-KW"/>
</dbReference>
<dbReference type="RefSeq" id="WP_289843695.1">
    <property type="nucleotide sequence ID" value="NZ_CATKSH010000019.1"/>
</dbReference>
<protein>
    <submittedName>
        <fullName evidence="3">C-type cytochrome biogenesis protein CcmI</fullName>
    </submittedName>
</protein>
<dbReference type="NCBIfam" id="TIGR03142">
    <property type="entry name" value="cytochro_ccmI"/>
    <property type="match status" value="1"/>
</dbReference>
<gene>
    <name evidence="3" type="primary">ccmI</name>
    <name evidence="3" type="ORF">LMG32879_002455</name>
</gene>
<dbReference type="SUPFAM" id="SSF48452">
    <property type="entry name" value="TPR-like"/>
    <property type="match status" value="1"/>
</dbReference>
<dbReference type="Proteomes" id="UP001176960">
    <property type="component" value="Unassembled WGS sequence"/>
</dbReference>
<sequence length="244" mass="26691">MTWLGLFLIGALALLPLLWAFRRQRQTVLTPDAGLTERGSALVLYKGQMSEIERDLSLGLIAPEEYESAKLEVQRRLLAADRMTDAALKGSGRGKIAAIVLALPLAGLALYMVNGHPFMPPQPHVSAQEALDPAMKGLIAQLTESVSKLQPGDPGYAQGHFLLAQVEEKRGQTDAAIKDFHMALDAKFNPELALHIAEMQNARDGHISSDSLDLYRRAIDAAPKDAPWRMAVEARIAEGEHQQK</sequence>
<accession>A0AA35USZ9</accession>
<evidence type="ECO:0000313" key="3">
    <source>
        <dbReference type="EMBL" id="CAI9121608.1"/>
    </source>
</evidence>
<proteinExistence type="predicted"/>
<name>A0AA35USZ9_9PROT</name>
<dbReference type="InterPro" id="IPR011990">
    <property type="entry name" value="TPR-like_helical_dom_sf"/>
</dbReference>
<keyword evidence="2" id="KW-0472">Membrane</keyword>
<dbReference type="EMBL" id="CATKSH010000019">
    <property type="protein sequence ID" value="CAI9121608.1"/>
    <property type="molecule type" value="Genomic_DNA"/>
</dbReference>
<dbReference type="AlphaFoldDB" id="A0AA35USZ9"/>
<keyword evidence="4" id="KW-1185">Reference proteome</keyword>
<organism evidence="3 4">
    <name type="scientific">Brytella acorum</name>
    <dbReference type="NCBI Taxonomy" id="2959299"/>
    <lineage>
        <taxon>Bacteria</taxon>
        <taxon>Pseudomonadati</taxon>
        <taxon>Pseudomonadota</taxon>
        <taxon>Alphaproteobacteria</taxon>
        <taxon>Acetobacterales</taxon>
        <taxon>Acetobacteraceae</taxon>
        <taxon>Brytella</taxon>
    </lineage>
</organism>
<keyword evidence="2" id="KW-0812">Transmembrane</keyword>
<comment type="caution">
    <text evidence="3">The sequence shown here is derived from an EMBL/GenBank/DDBJ whole genome shotgun (WGS) entry which is preliminary data.</text>
</comment>
<evidence type="ECO:0000256" key="1">
    <source>
        <dbReference type="ARBA" id="ARBA00022748"/>
    </source>
</evidence>
<keyword evidence="1" id="KW-0201">Cytochrome c-type biogenesis</keyword>
<dbReference type="InterPro" id="IPR017560">
    <property type="entry name" value="Cyt_c_biogenesis_CcmI"/>
</dbReference>